<dbReference type="PANTHER" id="PTHR15459">
    <property type="entry name" value="POLYAMINE-MODULATED FACTOR 1"/>
    <property type="match status" value="1"/>
</dbReference>
<evidence type="ECO:0000256" key="1">
    <source>
        <dbReference type="ARBA" id="ARBA00004123"/>
    </source>
</evidence>
<evidence type="ECO:0000256" key="10">
    <source>
        <dbReference type="SAM" id="MobiDB-lite"/>
    </source>
</evidence>
<dbReference type="InterPro" id="IPR007128">
    <property type="entry name" value="PMF1/Nnf1"/>
</dbReference>
<keyword evidence="3" id="KW-0158">Chromosome</keyword>
<dbReference type="Proteomes" id="UP000799438">
    <property type="component" value="Unassembled WGS sequence"/>
</dbReference>
<evidence type="ECO:0000256" key="3">
    <source>
        <dbReference type="ARBA" id="ARBA00022454"/>
    </source>
</evidence>
<dbReference type="GO" id="GO:0051301">
    <property type="term" value="P:cell division"/>
    <property type="evidence" value="ECO:0007669"/>
    <property type="project" value="UniProtKB-KW"/>
</dbReference>
<accession>A0A6A6BQF7</accession>
<dbReference type="AlphaFoldDB" id="A0A6A6BQF7"/>
<protein>
    <recommendedName>
        <fullName evidence="13">MIND kinetochore complex component Nnf1</fullName>
    </recommendedName>
</protein>
<evidence type="ECO:0000256" key="5">
    <source>
        <dbReference type="ARBA" id="ARBA00022776"/>
    </source>
</evidence>
<feature type="compositionally biased region" description="Low complexity" evidence="10">
    <location>
        <begin position="143"/>
        <end position="157"/>
    </location>
</feature>
<dbReference type="EMBL" id="ML995478">
    <property type="protein sequence ID" value="KAF2145037.1"/>
    <property type="molecule type" value="Genomic_DNA"/>
</dbReference>
<dbReference type="GO" id="GO:0000444">
    <property type="term" value="C:MIS12/MIND type complex"/>
    <property type="evidence" value="ECO:0007669"/>
    <property type="project" value="InterPro"/>
</dbReference>
<keyword evidence="12" id="KW-1185">Reference proteome</keyword>
<keyword evidence="7" id="KW-0539">Nucleus</keyword>
<feature type="compositionally biased region" description="Pro residues" evidence="10">
    <location>
        <begin position="40"/>
        <end position="50"/>
    </location>
</feature>
<dbReference type="GO" id="GO:0005634">
    <property type="term" value="C:nucleus"/>
    <property type="evidence" value="ECO:0007669"/>
    <property type="project" value="UniProtKB-SubCell"/>
</dbReference>
<dbReference type="PANTHER" id="PTHR15459:SF3">
    <property type="entry name" value="POLYAMINE-MODULATED FACTOR 1"/>
    <property type="match status" value="1"/>
</dbReference>
<keyword evidence="4" id="KW-0132">Cell division</keyword>
<dbReference type="GO" id="GO:0007059">
    <property type="term" value="P:chromosome segregation"/>
    <property type="evidence" value="ECO:0007669"/>
    <property type="project" value="TreeGrafter"/>
</dbReference>
<keyword evidence="6" id="KW-0995">Kinetochore</keyword>
<organism evidence="11 12">
    <name type="scientific">Aplosporella prunicola CBS 121167</name>
    <dbReference type="NCBI Taxonomy" id="1176127"/>
    <lineage>
        <taxon>Eukaryota</taxon>
        <taxon>Fungi</taxon>
        <taxon>Dikarya</taxon>
        <taxon>Ascomycota</taxon>
        <taxon>Pezizomycotina</taxon>
        <taxon>Dothideomycetes</taxon>
        <taxon>Dothideomycetes incertae sedis</taxon>
        <taxon>Botryosphaeriales</taxon>
        <taxon>Aplosporellaceae</taxon>
        <taxon>Aplosporella</taxon>
    </lineage>
</organism>
<feature type="region of interest" description="Disordered" evidence="10">
    <location>
        <begin position="1"/>
        <end position="53"/>
    </location>
</feature>
<keyword evidence="8" id="KW-0131">Cell cycle</keyword>
<dbReference type="GeneID" id="54301430"/>
<reference evidence="11" key="1">
    <citation type="journal article" date="2020" name="Stud. Mycol.">
        <title>101 Dothideomycetes genomes: a test case for predicting lifestyles and emergence of pathogens.</title>
        <authorList>
            <person name="Haridas S."/>
            <person name="Albert R."/>
            <person name="Binder M."/>
            <person name="Bloem J."/>
            <person name="Labutti K."/>
            <person name="Salamov A."/>
            <person name="Andreopoulos B."/>
            <person name="Baker S."/>
            <person name="Barry K."/>
            <person name="Bills G."/>
            <person name="Bluhm B."/>
            <person name="Cannon C."/>
            <person name="Castanera R."/>
            <person name="Culley D."/>
            <person name="Daum C."/>
            <person name="Ezra D."/>
            <person name="Gonzalez J."/>
            <person name="Henrissat B."/>
            <person name="Kuo A."/>
            <person name="Liang C."/>
            <person name="Lipzen A."/>
            <person name="Lutzoni F."/>
            <person name="Magnuson J."/>
            <person name="Mondo S."/>
            <person name="Nolan M."/>
            <person name="Ohm R."/>
            <person name="Pangilinan J."/>
            <person name="Park H.-J."/>
            <person name="Ramirez L."/>
            <person name="Alfaro M."/>
            <person name="Sun H."/>
            <person name="Tritt A."/>
            <person name="Yoshinaga Y."/>
            <person name="Zwiers L.-H."/>
            <person name="Turgeon B."/>
            <person name="Goodwin S."/>
            <person name="Spatafora J."/>
            <person name="Crous P."/>
            <person name="Grigoriev I."/>
        </authorList>
    </citation>
    <scope>NUCLEOTIDE SEQUENCE</scope>
    <source>
        <strain evidence="11">CBS 121167</strain>
    </source>
</reference>
<sequence length="257" mass="26789">MPPEQQQQQNHEPTDGHHEPTPTPAPAPAPTSTTSRSPSPAAPPPLPTAPGPRATALQAVFGNALDATLKRVSHANFAACFPTPARYVPENLDAFWRDFVGKLGGAARTNFDQILKERNVVPALNELDALVAAAKKRKEQATAAAAAASASTSTGGPVSPPTPTPPHTLPPPTLLQAHLLPFLSSHTDRLDAQLATLHAENKALVSDIAAQRAEMDALLRGLEAVVGDLEGGVEMLAREEVQALTGEVLAIDGELGA</sequence>
<evidence type="ECO:0008006" key="13">
    <source>
        <dbReference type="Google" id="ProtNLM"/>
    </source>
</evidence>
<feature type="region of interest" description="Disordered" evidence="10">
    <location>
        <begin position="143"/>
        <end position="173"/>
    </location>
</feature>
<evidence type="ECO:0000313" key="11">
    <source>
        <dbReference type="EMBL" id="KAF2145037.1"/>
    </source>
</evidence>
<keyword evidence="9" id="KW-0137">Centromere</keyword>
<feature type="compositionally biased region" description="Pro residues" evidence="10">
    <location>
        <begin position="158"/>
        <end position="173"/>
    </location>
</feature>
<evidence type="ECO:0000256" key="2">
    <source>
        <dbReference type="ARBA" id="ARBA00004629"/>
    </source>
</evidence>
<keyword evidence="5" id="KW-0498">Mitosis</keyword>
<evidence type="ECO:0000256" key="7">
    <source>
        <dbReference type="ARBA" id="ARBA00023242"/>
    </source>
</evidence>
<feature type="compositionally biased region" description="Low complexity" evidence="10">
    <location>
        <begin position="30"/>
        <end position="39"/>
    </location>
</feature>
<proteinExistence type="predicted"/>
<evidence type="ECO:0000256" key="9">
    <source>
        <dbReference type="ARBA" id="ARBA00023328"/>
    </source>
</evidence>
<evidence type="ECO:0000313" key="12">
    <source>
        <dbReference type="Proteomes" id="UP000799438"/>
    </source>
</evidence>
<dbReference type="Pfam" id="PF03980">
    <property type="entry name" value="Nnf1"/>
    <property type="match status" value="1"/>
</dbReference>
<evidence type="ECO:0000256" key="4">
    <source>
        <dbReference type="ARBA" id="ARBA00022618"/>
    </source>
</evidence>
<dbReference type="RefSeq" id="XP_033400749.1">
    <property type="nucleotide sequence ID" value="XM_033543933.1"/>
</dbReference>
<name>A0A6A6BQF7_9PEZI</name>
<evidence type="ECO:0000256" key="6">
    <source>
        <dbReference type="ARBA" id="ARBA00022838"/>
    </source>
</evidence>
<comment type="subcellular location">
    <subcellularLocation>
        <location evidence="2">Chromosome</location>
        <location evidence="2">Centromere</location>
        <location evidence="2">Kinetochore</location>
    </subcellularLocation>
    <subcellularLocation>
        <location evidence="1">Nucleus</location>
    </subcellularLocation>
</comment>
<dbReference type="OrthoDB" id="18453at2759"/>
<evidence type="ECO:0000256" key="8">
    <source>
        <dbReference type="ARBA" id="ARBA00023306"/>
    </source>
</evidence>
<gene>
    <name evidence="11" type="ORF">K452DRAFT_316166</name>
</gene>